<feature type="region of interest" description="Disordered" evidence="14">
    <location>
        <begin position="152"/>
        <end position="369"/>
    </location>
</feature>
<evidence type="ECO:0000256" key="12">
    <source>
        <dbReference type="PROSITE-ProRule" id="PRU00708"/>
    </source>
</evidence>
<evidence type="ECO:0000256" key="8">
    <source>
        <dbReference type="ARBA" id="ARBA00023163"/>
    </source>
</evidence>
<dbReference type="Ensembl" id="ENSCLAT00000010959.1">
    <property type="protein sequence ID" value="ENSCLAP00000010826.1"/>
    <property type="gene ID" value="ENSCLAG00000007473.1"/>
</dbReference>
<dbReference type="Pfam" id="PF14700">
    <property type="entry name" value="RPOL_N"/>
    <property type="match status" value="1"/>
</dbReference>
<dbReference type="GO" id="GO:0042645">
    <property type="term" value="C:mitochondrial nucleoid"/>
    <property type="evidence" value="ECO:0007669"/>
    <property type="project" value="Ensembl"/>
</dbReference>
<accession>A0A8C2V6Q0</accession>
<dbReference type="InterPro" id="IPR002885">
    <property type="entry name" value="PPR_rpt"/>
</dbReference>
<dbReference type="InterPro" id="IPR011990">
    <property type="entry name" value="TPR-like_helical_dom_sf"/>
</dbReference>
<dbReference type="Gene3D" id="1.25.40.10">
    <property type="entry name" value="Tetratricopeptide repeat domain"/>
    <property type="match status" value="1"/>
</dbReference>
<dbReference type="GeneTree" id="ENSGT00390000008060"/>
<dbReference type="Pfam" id="PF00940">
    <property type="entry name" value="RNA_pol"/>
    <property type="match status" value="1"/>
</dbReference>
<comment type="function">
    <text evidence="10">DNA-dependent RNA polymerase catalyzes the transcription of mitochondrial DNA into RNA using the four ribonucleoside triphosphates as substrates. Component of the mitochondrial transcription initiation complex, composed at least of TFB2M, TFAM and POLRMT that is required for basal transcription of mitochondrial DNA. In this complex, TFAM recruits POLRMT to a specific promoter whereas TFB2M induces structural changes in POLRMT to enable promoter opening and trapping of the DNA non-template strand. Has DNA primase activity. Catalyzes the synthesis of short RNA primers that are necessary for the initiation of lagging-strand DNA synthesis from the origin of light-strand DNA replication (OriL).</text>
</comment>
<dbReference type="Gene3D" id="1.10.1320.10">
    <property type="entry name" value="DNA-directed RNA polymerase, N-terminal domain"/>
    <property type="match status" value="1"/>
</dbReference>
<dbReference type="EC" id="2.7.7.6" evidence="13"/>
<dbReference type="PROSITE" id="PS00489">
    <property type="entry name" value="RNA_POL_PHAGE_2"/>
    <property type="match status" value="1"/>
</dbReference>
<evidence type="ECO:0000256" key="1">
    <source>
        <dbReference type="ARBA" id="ARBA00004173"/>
    </source>
</evidence>
<dbReference type="FunFam" id="1.10.1320.10:FF:000002">
    <property type="entry name" value="DNA-directed RNA polymerase"/>
    <property type="match status" value="1"/>
</dbReference>
<keyword evidence="4 13" id="KW-0808">Transferase</keyword>
<comment type="catalytic activity">
    <reaction evidence="9 13">
        <text>RNA(n) + a ribonucleoside 5'-triphosphate = RNA(n+1) + diphosphate</text>
        <dbReference type="Rhea" id="RHEA:21248"/>
        <dbReference type="Rhea" id="RHEA-COMP:14527"/>
        <dbReference type="Rhea" id="RHEA-COMP:17342"/>
        <dbReference type="ChEBI" id="CHEBI:33019"/>
        <dbReference type="ChEBI" id="CHEBI:61557"/>
        <dbReference type="ChEBI" id="CHEBI:140395"/>
        <dbReference type="EC" id="2.7.7.6"/>
    </reaction>
</comment>
<dbReference type="PROSITE" id="PS00900">
    <property type="entry name" value="RNA_POL_PHAGE_1"/>
    <property type="match status" value="1"/>
</dbReference>
<evidence type="ECO:0000256" key="3">
    <source>
        <dbReference type="ARBA" id="ARBA00022478"/>
    </source>
</evidence>
<dbReference type="FunFam" id="1.10.287.280:FF:000001">
    <property type="entry name" value="DNA-directed RNA polymerase"/>
    <property type="match status" value="1"/>
</dbReference>
<organism evidence="16 17">
    <name type="scientific">Chinchilla lanigera</name>
    <name type="common">Long-tailed chinchilla</name>
    <name type="synonym">Chinchilla villidera</name>
    <dbReference type="NCBI Taxonomy" id="34839"/>
    <lineage>
        <taxon>Eukaryota</taxon>
        <taxon>Metazoa</taxon>
        <taxon>Chordata</taxon>
        <taxon>Craniata</taxon>
        <taxon>Vertebrata</taxon>
        <taxon>Euteleostomi</taxon>
        <taxon>Mammalia</taxon>
        <taxon>Eutheria</taxon>
        <taxon>Euarchontoglires</taxon>
        <taxon>Glires</taxon>
        <taxon>Rodentia</taxon>
        <taxon>Hystricomorpha</taxon>
        <taxon>Chinchillidae</taxon>
        <taxon>Chinchilla</taxon>
    </lineage>
</organism>
<evidence type="ECO:0000256" key="2">
    <source>
        <dbReference type="ARBA" id="ARBA00009493"/>
    </source>
</evidence>
<dbReference type="Gene3D" id="1.10.287.280">
    <property type="match status" value="1"/>
</dbReference>
<evidence type="ECO:0000256" key="7">
    <source>
        <dbReference type="ARBA" id="ARBA00023128"/>
    </source>
</evidence>
<keyword evidence="8 13" id="KW-0804">Transcription</keyword>
<dbReference type="GO" id="GO:0001018">
    <property type="term" value="F:mitochondrial promoter sequence-specific DNA binding"/>
    <property type="evidence" value="ECO:0007669"/>
    <property type="project" value="TreeGrafter"/>
</dbReference>
<keyword evidence="3 13" id="KW-0240">DNA-directed RNA polymerase</keyword>
<dbReference type="InterPro" id="IPR037159">
    <property type="entry name" value="RNA_POL_N_sf"/>
</dbReference>
<feature type="domain" description="DNA-directed RNA polymerase N-terminal" evidence="15">
    <location>
        <begin position="586"/>
        <end position="889"/>
    </location>
</feature>
<feature type="compositionally biased region" description="Low complexity" evidence="14">
    <location>
        <begin position="169"/>
        <end position="290"/>
    </location>
</feature>
<comment type="subunit">
    <text evidence="11">Homodimer. Component of the mitochondrial transcription initiation complex, composed at least of TFB2M, TFAM and POLRMT. In this complex TFAM recruits POLRMT to the promoter whereas TFB2M induces structural changes in POLRMT to enable promoter opening and trapping of the DNA non-template strand. Upon metabolic stress, forms a complex composed of FOXO3, SIRT3 and mitochondrial RNA polymerase POLRMT; the complex is recruited to mtDNA in a SIRT3-dependent manner. Also forms a complex composed of FOXO3, SIRT3, TFAM and POLRMT. Interacts with TFB1M and TFB2M, leading to the stimulation of transcription. Interacts with TEFM. Interacts with MTRES1.</text>
</comment>
<name>A0A8C2V6Q0_CHILA</name>
<dbReference type="GO" id="GO:0003899">
    <property type="term" value="F:DNA-directed RNA polymerase activity"/>
    <property type="evidence" value="ECO:0007669"/>
    <property type="project" value="UniProtKB-EC"/>
</dbReference>
<dbReference type="FunFam" id="1.10.150.20:FF:000031">
    <property type="entry name" value="DNA-directed RNA polymerase"/>
    <property type="match status" value="1"/>
</dbReference>
<evidence type="ECO:0000256" key="14">
    <source>
        <dbReference type="SAM" id="MobiDB-lite"/>
    </source>
</evidence>
<reference evidence="16" key="2">
    <citation type="submission" date="2025-09" db="UniProtKB">
        <authorList>
            <consortium name="Ensembl"/>
        </authorList>
    </citation>
    <scope>IDENTIFICATION</scope>
</reference>
<dbReference type="SUPFAM" id="SSF56672">
    <property type="entry name" value="DNA/RNA polymerases"/>
    <property type="match status" value="1"/>
</dbReference>
<gene>
    <name evidence="16" type="primary">POLRMT</name>
</gene>
<dbReference type="GO" id="GO:0006391">
    <property type="term" value="P:transcription initiation at mitochondrial promoter"/>
    <property type="evidence" value="ECO:0007669"/>
    <property type="project" value="Ensembl"/>
</dbReference>
<evidence type="ECO:0000313" key="17">
    <source>
        <dbReference type="Proteomes" id="UP000694398"/>
    </source>
</evidence>
<comment type="subcellular location">
    <subcellularLocation>
        <location evidence="1">Mitochondrion</location>
    </subcellularLocation>
</comment>
<comment type="similarity">
    <text evidence="2 13">Belongs to the phage and mitochondrial RNA polymerase family.</text>
</comment>
<dbReference type="PANTHER" id="PTHR10102">
    <property type="entry name" value="DNA-DIRECTED RNA POLYMERASE, MITOCHONDRIAL"/>
    <property type="match status" value="1"/>
</dbReference>
<dbReference type="GO" id="GO:0034245">
    <property type="term" value="C:mitochondrial DNA-directed RNA polymerase complex"/>
    <property type="evidence" value="ECO:0007669"/>
    <property type="project" value="TreeGrafter"/>
</dbReference>
<evidence type="ECO:0000259" key="15">
    <source>
        <dbReference type="SMART" id="SM01311"/>
    </source>
</evidence>
<dbReference type="SMART" id="SM01311">
    <property type="entry name" value="RPOL_N"/>
    <property type="match status" value="1"/>
</dbReference>
<feature type="repeat" description="PPR" evidence="12">
    <location>
        <begin position="446"/>
        <end position="480"/>
    </location>
</feature>
<evidence type="ECO:0000256" key="10">
    <source>
        <dbReference type="ARBA" id="ARBA00057821"/>
    </source>
</evidence>
<keyword evidence="7" id="KW-0496">Mitochondrion</keyword>
<dbReference type="PROSITE" id="PS51375">
    <property type="entry name" value="PPR"/>
    <property type="match status" value="1"/>
</dbReference>
<dbReference type="InterPro" id="IPR046950">
    <property type="entry name" value="DNA-dir_Rpol_C_phage-type"/>
</dbReference>
<sequence length="1437" mass="158008">MRGAGAQAGSMAALRWGRGAAELSRALRSSGRPCAMAKEGILGGLWGPRMNSSASPCEQERQKDWGRVELLEVLEARVRQLQAESVSEVTVKRVEVARVPADSGRAGGTPPPVKSQLKISRGWAKRLDQDQQVLQKRQKLLQEKLQVHGQFPIPKFKPKVKAKSKGKAKPMATDKPPTKTVATATAKSAATATATSMTMASPMATAKPTTRSTAAPKANPKPTAAPKANPKPTSTSTAAPKANPKPTATSTAASKANPKPTATSTAAPKANPKPTSPAAPKANPKPTATSMAASKANPKPTATSTAAPKPNPEATSVAASKAQAKPSATSTATPKAKHVAMAKPPLAEPQLVSKQQASKKHRRKGPAPELVQGTWEEWVPSQPWAASLKPSSSSAQALPKLTLEQQAQQQRLQVFLECCLASGQVALAHHMLVSHLAELHKQYLLTQAMYNTVMLGWARQGSYQELVSVLTMMKYSGFTPDLLSYASILQCMGRVDQDVTTIQRCLEQMAQDGLQLEQLFLEETLSSEERAALLRAVLKAKPDFCPPQPSPQVNTSALLREIYAKDGPVSYPKLHLPLETLQAMFQEQLKVELAGKVQVESVEKVLSPTQETLAARKTLETLRRTWEAELHNQLQATKANLAQVTCQGRLTLYPFLCVLPEDQLVEMLIQLLFALPAQGEPFVHVVHRLAMQTFQRHIVQQRQRRGQLQALEQRYTQYLQLLACDTQVADPCLPRQYWETLGLPEPPPPQLWPMMELLPLGKLLLEILVQSVQLPPSLAPPQSSSHPVPVLYHVYTFRGIRQIGLLRPHPAFIQLLEDAAEPMLIFEAADMPMLCPPLPWTSSQAGGFLLSPTKLMRSVEGTLQHQHLLESCTPAALHGALDTVTQLGNCAWRVNGRVLDLVLEVFHNKGCARLGVPPPTSEAPRPPLDHLLRNAPPDRKAQLRQEVARCLKVAREMHGLRQEALYRLSLAQHLRHRVFWLPHNMDFRGRTYPCPPHFNHLGSDLARALLEFAQGRPLGPHGLSWLKIHLVNLTGLKKREPLHARLAFANTMMDDILDSADRPMTGRKWWMEAEDPWQTLACCMEVARAVRSPDPTAYVSHLPVHQDGSCNGLQHYAALGRDSVGAASVNLMPADEPQDVYSGVAAQVEVFRTQDAQQGLKVAQVLEGFISRKVVKQTVMTVVYGVTIYGGRLQIEKRLREIRDFPQVFVWEASQYLVHLVFKSLQEMFAGTRTIQHWLTQSARLIAQAGSAVEWVTPLGVPIVQPYHQESKLVIRGGLQSITWNSSVDASQKPNLLRQKNGFPPNFIHSLDSCHMMLTALHCYRKGLTFVSVHDCFWTHACDIPVMNEVCREQFVRLHSQPILEDLSAFLVRRFCSADSPHPGTDAAQTAKLLETLRSVPRKGTGQRGAGAGCASLPRVPAHPRAGPPQGTSTWSR</sequence>
<dbReference type="InterPro" id="IPR002092">
    <property type="entry name" value="DNA-dir_Rpol_phage-type"/>
</dbReference>
<protein>
    <recommendedName>
        <fullName evidence="13">DNA-directed RNA polymerase</fullName>
        <ecNumber evidence="13">2.7.7.6</ecNumber>
    </recommendedName>
</protein>
<comment type="function">
    <text evidence="13">DNA-dependent RNA polymerase catalyzes the transcription of DNA into RNA using the four ribonucleoside triphosphates as substrates.</text>
</comment>
<evidence type="ECO:0000256" key="13">
    <source>
        <dbReference type="RuleBase" id="RU003805"/>
    </source>
</evidence>
<evidence type="ECO:0000256" key="9">
    <source>
        <dbReference type="ARBA" id="ARBA00048552"/>
    </source>
</evidence>
<reference evidence="16" key="1">
    <citation type="submission" date="2025-08" db="UniProtKB">
        <authorList>
            <consortium name="Ensembl"/>
        </authorList>
    </citation>
    <scope>IDENTIFICATION</scope>
</reference>
<dbReference type="GO" id="GO:0000175">
    <property type="term" value="F:3'-5'-RNA exonuclease activity"/>
    <property type="evidence" value="ECO:0007669"/>
    <property type="project" value="Ensembl"/>
</dbReference>
<dbReference type="Proteomes" id="UP000694398">
    <property type="component" value="Unassembled WGS sequence"/>
</dbReference>
<feature type="region of interest" description="Disordered" evidence="14">
    <location>
        <begin position="1400"/>
        <end position="1437"/>
    </location>
</feature>
<evidence type="ECO:0000256" key="4">
    <source>
        <dbReference type="ARBA" id="ARBA00022679"/>
    </source>
</evidence>
<evidence type="ECO:0000256" key="6">
    <source>
        <dbReference type="ARBA" id="ARBA00022946"/>
    </source>
</evidence>
<keyword evidence="17" id="KW-1185">Reference proteome</keyword>
<evidence type="ECO:0000313" key="16">
    <source>
        <dbReference type="Ensembl" id="ENSCLAP00000010826.1"/>
    </source>
</evidence>
<keyword evidence="6" id="KW-0809">Transit peptide</keyword>
<dbReference type="InterPro" id="IPR029262">
    <property type="entry name" value="RPOL_N"/>
</dbReference>
<dbReference type="InterPro" id="IPR043502">
    <property type="entry name" value="DNA/RNA_pol_sf"/>
</dbReference>
<evidence type="ECO:0000256" key="11">
    <source>
        <dbReference type="ARBA" id="ARBA00063316"/>
    </source>
</evidence>
<keyword evidence="5 13" id="KW-0548">Nucleotidyltransferase</keyword>
<dbReference type="Gene3D" id="1.10.150.20">
    <property type="entry name" value="5' to 3' exonuclease, C-terminal subdomain"/>
    <property type="match status" value="1"/>
</dbReference>
<evidence type="ECO:0000256" key="5">
    <source>
        <dbReference type="ARBA" id="ARBA00022695"/>
    </source>
</evidence>
<dbReference type="PANTHER" id="PTHR10102:SF0">
    <property type="entry name" value="DNA-DIRECTED RNA POLYMERASE, MITOCHONDRIAL"/>
    <property type="match status" value="1"/>
</dbReference>
<proteinExistence type="inferred from homology"/>
<feature type="compositionally biased region" description="Basic residues" evidence="14">
    <location>
        <begin position="156"/>
        <end position="168"/>
    </location>
</feature>